<proteinExistence type="predicted"/>
<dbReference type="AlphaFoldDB" id="A0A366M6A6"/>
<accession>A0A366M6A6</accession>
<keyword evidence="3" id="KW-1185">Reference proteome</keyword>
<organism evidence="2 3">
    <name type="scientific">Spongiactinospora rosea</name>
    <dbReference type="NCBI Taxonomy" id="2248750"/>
    <lineage>
        <taxon>Bacteria</taxon>
        <taxon>Bacillati</taxon>
        <taxon>Actinomycetota</taxon>
        <taxon>Actinomycetes</taxon>
        <taxon>Streptosporangiales</taxon>
        <taxon>Streptosporangiaceae</taxon>
        <taxon>Spongiactinospora</taxon>
    </lineage>
</organism>
<evidence type="ECO:0000313" key="3">
    <source>
        <dbReference type="Proteomes" id="UP000253303"/>
    </source>
</evidence>
<name>A0A366M6A6_9ACTN</name>
<dbReference type="Proteomes" id="UP000253303">
    <property type="component" value="Unassembled WGS sequence"/>
</dbReference>
<protein>
    <submittedName>
        <fullName evidence="2">Uncharacterized protein</fullName>
    </submittedName>
</protein>
<evidence type="ECO:0000313" key="2">
    <source>
        <dbReference type="EMBL" id="RBQ21260.1"/>
    </source>
</evidence>
<sequence length="156" mass="16312">MRTVRRTWLARSASASSRTVAPPGALTCQGRPLTPAGGRSRPARYSAVAVRSVMVTRPCWRVEEAVSRPAYRLPSGPGPCPMATCRWAAVEMSEMPATRTDVPGGRWASSVPISRSAVATACSLACSVGGMGSPVPSTPRSIQALASSSASITIRR</sequence>
<gene>
    <name evidence="2" type="ORF">DP939_00575</name>
</gene>
<evidence type="ECO:0000256" key="1">
    <source>
        <dbReference type="SAM" id="MobiDB-lite"/>
    </source>
</evidence>
<reference evidence="2 3" key="1">
    <citation type="submission" date="2018-06" db="EMBL/GenBank/DDBJ databases">
        <title>Sphaerisporangium craniellae sp. nov., isolated from a marine sponge in the South China Sea.</title>
        <authorList>
            <person name="Li L."/>
        </authorList>
    </citation>
    <scope>NUCLEOTIDE SEQUENCE [LARGE SCALE GENOMIC DNA]</scope>
    <source>
        <strain evidence="2 3">LHW63015</strain>
    </source>
</reference>
<feature type="region of interest" description="Disordered" evidence="1">
    <location>
        <begin position="13"/>
        <end position="41"/>
    </location>
</feature>
<dbReference type="EMBL" id="QMEY01000001">
    <property type="protein sequence ID" value="RBQ21260.1"/>
    <property type="molecule type" value="Genomic_DNA"/>
</dbReference>
<comment type="caution">
    <text evidence="2">The sequence shown here is derived from an EMBL/GenBank/DDBJ whole genome shotgun (WGS) entry which is preliminary data.</text>
</comment>